<dbReference type="GO" id="GO:0016787">
    <property type="term" value="F:hydrolase activity"/>
    <property type="evidence" value="ECO:0007669"/>
    <property type="project" value="UniProtKB-KW"/>
</dbReference>
<dbReference type="InterPro" id="IPR008727">
    <property type="entry name" value="PAAR_motif"/>
</dbReference>
<dbReference type="Gene3D" id="3.40.390.10">
    <property type="entry name" value="Collagenase (Catalytic Domain)"/>
    <property type="match status" value="1"/>
</dbReference>
<gene>
    <name evidence="2" type="ORF">WKW77_04155</name>
</gene>
<reference evidence="2 3" key="1">
    <citation type="submission" date="2024-03" db="EMBL/GenBank/DDBJ databases">
        <title>Novel species of the genus Variovorax.</title>
        <authorList>
            <person name="Liu Q."/>
            <person name="Xin Y.-H."/>
        </authorList>
    </citation>
    <scope>NUCLEOTIDE SEQUENCE [LARGE SCALE GENOMIC DNA]</scope>
    <source>
        <strain evidence="2 3">KACC 18899</strain>
    </source>
</reference>
<dbReference type="InterPro" id="IPR024079">
    <property type="entry name" value="MetalloPept_cat_dom_sf"/>
</dbReference>
<keyword evidence="3" id="KW-1185">Reference proteome</keyword>
<protein>
    <submittedName>
        <fullName evidence="2">M35 family metallo-endopeptidase</fullName>
        <ecNumber evidence="2">3.4.24.-</ecNumber>
    </submittedName>
</protein>
<evidence type="ECO:0000259" key="1">
    <source>
        <dbReference type="SMART" id="SM01351"/>
    </source>
</evidence>
<dbReference type="InterPro" id="IPR029463">
    <property type="entry name" value="Lys_MEP"/>
</dbReference>
<dbReference type="RefSeq" id="WP_340355540.1">
    <property type="nucleotide sequence ID" value="NZ_JBBKZU010000001.1"/>
</dbReference>
<dbReference type="SMART" id="SM01351">
    <property type="entry name" value="Aspzincin_M35"/>
    <property type="match status" value="1"/>
</dbReference>
<organism evidence="2 3">
    <name type="scientific">Variovorax ureilyticus</name>
    <dbReference type="NCBI Taxonomy" id="1836198"/>
    <lineage>
        <taxon>Bacteria</taxon>
        <taxon>Pseudomonadati</taxon>
        <taxon>Pseudomonadota</taxon>
        <taxon>Betaproteobacteria</taxon>
        <taxon>Burkholderiales</taxon>
        <taxon>Comamonadaceae</taxon>
        <taxon>Variovorax</taxon>
    </lineage>
</organism>
<dbReference type="EC" id="3.4.24.-" evidence="2"/>
<dbReference type="CDD" id="cd14744">
    <property type="entry name" value="PAAR_CT_2"/>
    <property type="match status" value="1"/>
</dbReference>
<dbReference type="InterPro" id="IPR034108">
    <property type="entry name" value="Pept_M35-like_proteobacteria"/>
</dbReference>
<dbReference type="Pfam" id="PF05488">
    <property type="entry name" value="PAAR_motif"/>
    <property type="match status" value="1"/>
</dbReference>
<sequence length="329" mass="36033">MERKYVVVGDPPANGGRILPYVGREFTIHGHQVALIGGRAYCQACRTIGVIAKAGGARRLQFISEAALEGDVVVCECPFPQPLIATLQHTSTFDDMAGGSAAFDANTLARGWFQHDSQAIASSKMLVDSQVKHPHESADDEDICPNMSNEQFVELILKLRDKAVELISQRVRDLERWGSPEKQRVKTWFGASDGELRQYLSNGLKACIRVLEGLTGDNFVRYSESAMRNVGCTPSGNQSGAGLAAEVCGPDLKTRTIGIGLEFCTLPDISFSIDSKLGTLIHEVTHFVDTFSSVDTVYHMREALKWMPENPSKARTNVDSITGYVMYGN</sequence>
<name>A0ABU8V9C1_9BURK</name>
<evidence type="ECO:0000313" key="2">
    <source>
        <dbReference type="EMBL" id="MEJ8810246.1"/>
    </source>
</evidence>
<dbReference type="SUPFAM" id="SSF55486">
    <property type="entry name" value="Metalloproteases ('zincins'), catalytic domain"/>
    <property type="match status" value="1"/>
</dbReference>
<keyword evidence="2" id="KW-0378">Hydrolase</keyword>
<dbReference type="Proteomes" id="UP001365846">
    <property type="component" value="Unassembled WGS sequence"/>
</dbReference>
<feature type="domain" description="Lysine-specific metallo-endopeptidase" evidence="1">
    <location>
        <begin position="172"/>
        <end position="326"/>
    </location>
</feature>
<comment type="caution">
    <text evidence="2">The sequence shown here is derived from an EMBL/GenBank/DDBJ whole genome shotgun (WGS) entry which is preliminary data.</text>
</comment>
<dbReference type="CDD" id="cd11007">
    <property type="entry name" value="M35_like_1"/>
    <property type="match status" value="1"/>
</dbReference>
<dbReference type="Pfam" id="PF14521">
    <property type="entry name" value="Aspzincin_M35"/>
    <property type="match status" value="1"/>
</dbReference>
<evidence type="ECO:0000313" key="3">
    <source>
        <dbReference type="Proteomes" id="UP001365846"/>
    </source>
</evidence>
<proteinExistence type="predicted"/>
<dbReference type="EMBL" id="JBBKZU010000001">
    <property type="protein sequence ID" value="MEJ8810246.1"/>
    <property type="molecule type" value="Genomic_DNA"/>
</dbReference>
<accession>A0ABU8V9C1</accession>